<dbReference type="Pfam" id="PF00004">
    <property type="entry name" value="AAA"/>
    <property type="match status" value="1"/>
</dbReference>
<dbReference type="Gene3D" id="3.40.50.300">
    <property type="entry name" value="P-loop containing nucleotide triphosphate hydrolases"/>
    <property type="match status" value="1"/>
</dbReference>
<protein>
    <submittedName>
        <fullName evidence="5">ATPase family associated with various cellular activities (AAA)</fullName>
    </submittedName>
</protein>
<keyword evidence="6" id="KW-1185">Reference proteome</keyword>
<reference evidence="5 6" key="1">
    <citation type="submission" date="2016-10" db="EMBL/GenBank/DDBJ databases">
        <authorList>
            <person name="de Groot N.N."/>
        </authorList>
    </citation>
    <scope>NUCLEOTIDE SEQUENCE [LARGE SCALE GENOMIC DNA]</scope>
    <source>
        <strain evidence="5 6">CGMCC 1.10959</strain>
    </source>
</reference>
<dbReference type="InterPro" id="IPR050221">
    <property type="entry name" value="26S_Proteasome_ATPase"/>
</dbReference>
<evidence type="ECO:0000259" key="4">
    <source>
        <dbReference type="SMART" id="SM00382"/>
    </source>
</evidence>
<dbReference type="GO" id="GO:0005524">
    <property type="term" value="F:ATP binding"/>
    <property type="evidence" value="ECO:0007669"/>
    <property type="project" value="UniProtKB-KW"/>
</dbReference>
<feature type="domain" description="AAA+ ATPase" evidence="4">
    <location>
        <begin position="228"/>
        <end position="366"/>
    </location>
</feature>
<dbReference type="GO" id="GO:0016887">
    <property type="term" value="F:ATP hydrolysis activity"/>
    <property type="evidence" value="ECO:0007669"/>
    <property type="project" value="InterPro"/>
</dbReference>
<dbReference type="OrthoDB" id="7438987at2"/>
<dbReference type="InterPro" id="IPR027417">
    <property type="entry name" value="P-loop_NTPase"/>
</dbReference>
<keyword evidence="2" id="KW-0547">Nucleotide-binding</keyword>
<dbReference type="PANTHER" id="PTHR23073">
    <property type="entry name" value="26S PROTEASOME REGULATORY SUBUNIT"/>
    <property type="match status" value="1"/>
</dbReference>
<dbReference type="eggNOG" id="COG0464">
    <property type="taxonomic scope" value="Bacteria"/>
</dbReference>
<organism evidence="5 6">
    <name type="scientific">Sedimentitalea nanhaiensis</name>
    <dbReference type="NCBI Taxonomy" id="999627"/>
    <lineage>
        <taxon>Bacteria</taxon>
        <taxon>Pseudomonadati</taxon>
        <taxon>Pseudomonadota</taxon>
        <taxon>Alphaproteobacteria</taxon>
        <taxon>Rhodobacterales</taxon>
        <taxon>Paracoccaceae</taxon>
        <taxon>Sedimentitalea</taxon>
    </lineage>
</organism>
<gene>
    <name evidence="5" type="ORF">SAMN05216236_11070</name>
</gene>
<evidence type="ECO:0000313" key="6">
    <source>
        <dbReference type="Proteomes" id="UP000182466"/>
    </source>
</evidence>
<dbReference type="RefSeq" id="WP_036050289.1">
    <property type="nucleotide sequence ID" value="NZ_FPAW01000010.1"/>
</dbReference>
<dbReference type="SMART" id="SM00382">
    <property type="entry name" value="AAA"/>
    <property type="match status" value="1"/>
</dbReference>
<evidence type="ECO:0000256" key="1">
    <source>
        <dbReference type="ARBA" id="ARBA00006914"/>
    </source>
</evidence>
<keyword evidence="3" id="KW-0067">ATP-binding</keyword>
<dbReference type="InterPro" id="IPR003593">
    <property type="entry name" value="AAA+_ATPase"/>
</dbReference>
<dbReference type="EMBL" id="FPAW01000010">
    <property type="protein sequence ID" value="SFT86757.1"/>
    <property type="molecule type" value="Genomic_DNA"/>
</dbReference>
<name>A0A1I7BHX6_9RHOB</name>
<comment type="similarity">
    <text evidence="1">Belongs to the AAA ATPase family.</text>
</comment>
<dbReference type="Proteomes" id="UP000182466">
    <property type="component" value="Unassembled WGS sequence"/>
</dbReference>
<dbReference type="SUPFAM" id="SSF52540">
    <property type="entry name" value="P-loop containing nucleoside triphosphate hydrolases"/>
    <property type="match status" value="1"/>
</dbReference>
<dbReference type="AlphaFoldDB" id="A0A1I7BHX6"/>
<dbReference type="InterPro" id="IPR003959">
    <property type="entry name" value="ATPase_AAA_core"/>
</dbReference>
<dbReference type="CDD" id="cd19481">
    <property type="entry name" value="RecA-like_protease"/>
    <property type="match status" value="1"/>
</dbReference>
<sequence length="459" mass="49742">MTVAPKDTDLILPLLDAEWARIDLMLVLAEAMRTGVDLPESFSDEFDSQAKSVETARAAGSWTGLTTIAPRDALDELKQIDLDLLALAVAPVARPALGPRIHSLQPQIGGAFPGLPLVQEMLMLKAAGDVDLLFQRLSPTAPMVAAGLLRVEGSTPYQVLRPGARVIRAILNRDAELAPPPGANLSNQRGKWTELILPPQALSQLRDFTAWVHHNDRIGSEWGGKTMHGPLALFSGASGTGKTFAASVVATALSERTSEPWALYTLDLGRIMSKYVGETEANLNALLESLDGRRAILQIDEADGLLGKRGEVSDARDRYANLEVSHMLSRFERHNGPVILTTNLRSNVDSAFLRRFQLIVDFPAPDAAARAELWRILIPANAPRADRLDVLAVGDAVRLSGGSIANAAHYAAVLAAEDETPIDLPHIARAVRAELMKDGRQVRKSEIGFLCDHLSEDWT</sequence>
<evidence type="ECO:0000313" key="5">
    <source>
        <dbReference type="EMBL" id="SFT86757.1"/>
    </source>
</evidence>
<evidence type="ECO:0000256" key="2">
    <source>
        <dbReference type="ARBA" id="ARBA00022741"/>
    </source>
</evidence>
<accession>A0A1I7BHX6</accession>
<dbReference type="STRING" id="999627.SAMN05216236_11070"/>
<evidence type="ECO:0000256" key="3">
    <source>
        <dbReference type="ARBA" id="ARBA00022840"/>
    </source>
</evidence>
<proteinExistence type="inferred from homology"/>